<keyword evidence="1 4" id="KW-0312">Gluconeogenesis</keyword>
<dbReference type="PANTHER" id="PTHR11469">
    <property type="entry name" value="GLUCOSE-6-PHOSPHATE ISOMERASE"/>
    <property type="match status" value="1"/>
</dbReference>
<dbReference type="InterPro" id="IPR046348">
    <property type="entry name" value="SIS_dom_sf"/>
</dbReference>
<sequence length="545" mass="56901">MTEEINPPLRVTYGDDVIAEKAEEAIRALVAEDVPARLAAGDATLWGPEAQQEAAIRLGWLNLPVSSRELLPKINELVERARAEGLDHVVLAGMGGSSLAPEVICATADAPLTVLDTTDPDQVRRALADRIDRTILVVASKSGTTIETDSHRRIYEQAFRDAGINPADRIVVVTDPGSPLERLATDAGYTVVLADPNVGGRYSALSAFGLVPSALAGVNVAELLDQAATVHETLGRSEGNPGLELGAALGAAALAGRDKLILDDSVSQINGLPDWIEQLIAESTGKSGRGILPVVAAEPNGAGDELVVSIGGEGAVTVSGPLGAQFLVWEYATAVAGRLLGIDPFNQPNVAESKQNTSAILAEGLPEAAPALVDGPVEVYGDVPDDAKDLTDVLTGLLRAVPDDGYLAVLAYLDRWAAFDQPTPPDAALDELTEAWAAADPATLRALLAVRTDRPVTFGWGPRYLHSTGQYHKGGPQNGVFLQITGAVTEDVPVPGKPYSLGTLQMAQALGDAGALASRGRPAVRMHLTDRTAGVAHLLAAARRL</sequence>
<proteinExistence type="inferred from homology"/>
<comment type="catalytic activity">
    <reaction evidence="4">
        <text>alpha-D-glucose 6-phosphate = beta-D-fructose 6-phosphate</text>
        <dbReference type="Rhea" id="RHEA:11816"/>
        <dbReference type="ChEBI" id="CHEBI:57634"/>
        <dbReference type="ChEBI" id="CHEBI:58225"/>
        <dbReference type="EC" id="5.3.1.9"/>
    </reaction>
</comment>
<dbReference type="EC" id="5.3.1.9" evidence="4"/>
<evidence type="ECO:0000256" key="2">
    <source>
        <dbReference type="ARBA" id="ARBA00023152"/>
    </source>
</evidence>
<dbReference type="PROSITE" id="PS51463">
    <property type="entry name" value="P_GLUCOSE_ISOMERASE_3"/>
    <property type="match status" value="1"/>
</dbReference>
<evidence type="ECO:0000256" key="1">
    <source>
        <dbReference type="ARBA" id="ARBA00022432"/>
    </source>
</evidence>
<evidence type="ECO:0000256" key="4">
    <source>
        <dbReference type="RuleBase" id="RU000612"/>
    </source>
</evidence>
<evidence type="ECO:0000313" key="6">
    <source>
        <dbReference type="Proteomes" id="UP000217103"/>
    </source>
</evidence>
<dbReference type="GO" id="GO:0005829">
    <property type="term" value="C:cytosol"/>
    <property type="evidence" value="ECO:0007669"/>
    <property type="project" value="TreeGrafter"/>
</dbReference>
<dbReference type="GO" id="GO:0051156">
    <property type="term" value="P:glucose 6-phosphate metabolic process"/>
    <property type="evidence" value="ECO:0007669"/>
    <property type="project" value="TreeGrafter"/>
</dbReference>
<protein>
    <recommendedName>
        <fullName evidence="4">Glucose-6-phosphate isomerase</fullName>
        <ecNumber evidence="4">5.3.1.9</ecNumber>
    </recommendedName>
</protein>
<dbReference type="EMBL" id="FNKK01000002">
    <property type="protein sequence ID" value="SDR26065.1"/>
    <property type="molecule type" value="Genomic_DNA"/>
</dbReference>
<dbReference type="Pfam" id="PF00342">
    <property type="entry name" value="PGI"/>
    <property type="match status" value="1"/>
</dbReference>
<dbReference type="GO" id="GO:0048029">
    <property type="term" value="F:monosaccharide binding"/>
    <property type="evidence" value="ECO:0007669"/>
    <property type="project" value="TreeGrafter"/>
</dbReference>
<gene>
    <name evidence="5" type="ORF">SAMN04489764_4553</name>
</gene>
<evidence type="ECO:0000313" key="5">
    <source>
        <dbReference type="EMBL" id="SDR26065.1"/>
    </source>
</evidence>
<dbReference type="PRINTS" id="PR00662">
    <property type="entry name" value="G6PISOMERASE"/>
</dbReference>
<keyword evidence="3 4" id="KW-0413">Isomerase</keyword>
<dbReference type="GO" id="GO:0004347">
    <property type="term" value="F:glucose-6-phosphate isomerase activity"/>
    <property type="evidence" value="ECO:0007669"/>
    <property type="project" value="UniProtKB-EC"/>
</dbReference>
<dbReference type="SUPFAM" id="SSF53697">
    <property type="entry name" value="SIS domain"/>
    <property type="match status" value="1"/>
</dbReference>
<dbReference type="GO" id="GO:0006094">
    <property type="term" value="P:gluconeogenesis"/>
    <property type="evidence" value="ECO:0007669"/>
    <property type="project" value="UniProtKB-KW"/>
</dbReference>
<dbReference type="Proteomes" id="UP000217103">
    <property type="component" value="Unassembled WGS sequence"/>
</dbReference>
<comment type="pathway">
    <text evidence="4">Carbohydrate degradation; glycolysis; D-glyceraldehyde 3-phosphate and glycerone phosphate from D-glucose: step 2/4.</text>
</comment>
<dbReference type="UniPathway" id="UPA00109">
    <property type="reaction ID" value="UER00181"/>
</dbReference>
<dbReference type="InterPro" id="IPR001672">
    <property type="entry name" value="G6P_Isomerase"/>
</dbReference>
<dbReference type="RefSeq" id="WP_423229156.1">
    <property type="nucleotide sequence ID" value="NZ_FNKK01000002.1"/>
</dbReference>
<reference evidence="5 6" key="1">
    <citation type="submission" date="2016-10" db="EMBL/GenBank/DDBJ databases">
        <authorList>
            <person name="de Groot N.N."/>
        </authorList>
    </citation>
    <scope>NUCLEOTIDE SEQUENCE [LARGE SCALE GENOMIC DNA]</scope>
    <source>
        <strain evidence="5 6">DSM 43794</strain>
    </source>
</reference>
<organism evidence="5 6">
    <name type="scientific">Thermostaphylospora chromogena</name>
    <dbReference type="NCBI Taxonomy" id="35622"/>
    <lineage>
        <taxon>Bacteria</taxon>
        <taxon>Bacillati</taxon>
        <taxon>Actinomycetota</taxon>
        <taxon>Actinomycetes</taxon>
        <taxon>Streptosporangiales</taxon>
        <taxon>Thermomonosporaceae</taxon>
        <taxon>Thermostaphylospora</taxon>
    </lineage>
</organism>
<comment type="similarity">
    <text evidence="4">Belongs to the GPI family.</text>
</comment>
<dbReference type="GO" id="GO:0006096">
    <property type="term" value="P:glycolytic process"/>
    <property type="evidence" value="ECO:0007669"/>
    <property type="project" value="UniProtKB-UniPathway"/>
</dbReference>
<evidence type="ECO:0000256" key="3">
    <source>
        <dbReference type="ARBA" id="ARBA00023235"/>
    </source>
</evidence>
<keyword evidence="6" id="KW-1185">Reference proteome</keyword>
<accession>A0A1H1HKK9</accession>
<dbReference type="Gene3D" id="3.40.50.10490">
    <property type="entry name" value="Glucose-6-phosphate isomerase like protein, domain 1"/>
    <property type="match status" value="3"/>
</dbReference>
<keyword evidence="2 4" id="KW-0324">Glycolysis</keyword>
<dbReference type="GO" id="GO:0097367">
    <property type="term" value="F:carbohydrate derivative binding"/>
    <property type="evidence" value="ECO:0007669"/>
    <property type="project" value="InterPro"/>
</dbReference>
<name>A0A1H1HKK9_9ACTN</name>
<dbReference type="STRING" id="35622.SAMN04489764_4553"/>
<dbReference type="AlphaFoldDB" id="A0A1H1HKK9"/>
<dbReference type="PANTHER" id="PTHR11469:SF1">
    <property type="entry name" value="GLUCOSE-6-PHOSPHATE ISOMERASE"/>
    <property type="match status" value="1"/>
</dbReference>